<evidence type="ECO:0008006" key="5">
    <source>
        <dbReference type="Google" id="ProtNLM"/>
    </source>
</evidence>
<accession>A0A1W0X6J8</accession>
<sequence length="208" mass="22503">MGTVWRVTLWYLLFVLLASVVPSTRPEPEHHPKQTGKKDEKKKSGEEAGAGSGEEHAKEGLRCFKCDPTENNNFCRDFKPKLATPYDCAIGAEQGKAAKTASPLAVIVTPDIPFSCYKVKGDAAYGHGKVYGAKRYGCGHVTKVRTIDVATGVQECAEARLTTKGKDFFDGVICNCDNADGCNSGRPALPGYTTTRLHHDLITPLPDS</sequence>
<feature type="signal peptide" evidence="2">
    <location>
        <begin position="1"/>
        <end position="26"/>
    </location>
</feature>
<feature type="chain" id="PRO_5012574099" description="Protein sleepless" evidence="2">
    <location>
        <begin position="27"/>
        <end position="208"/>
    </location>
</feature>
<name>A0A1W0X6J8_HYPEX</name>
<organism evidence="3 4">
    <name type="scientific">Hypsibius exemplaris</name>
    <name type="common">Freshwater tardigrade</name>
    <dbReference type="NCBI Taxonomy" id="2072580"/>
    <lineage>
        <taxon>Eukaryota</taxon>
        <taxon>Metazoa</taxon>
        <taxon>Ecdysozoa</taxon>
        <taxon>Tardigrada</taxon>
        <taxon>Eutardigrada</taxon>
        <taxon>Parachela</taxon>
        <taxon>Hypsibioidea</taxon>
        <taxon>Hypsibiidae</taxon>
        <taxon>Hypsibius</taxon>
    </lineage>
</organism>
<keyword evidence="4" id="KW-1185">Reference proteome</keyword>
<evidence type="ECO:0000256" key="2">
    <source>
        <dbReference type="SAM" id="SignalP"/>
    </source>
</evidence>
<dbReference type="AlphaFoldDB" id="A0A1W0X6J8"/>
<evidence type="ECO:0000313" key="3">
    <source>
        <dbReference type="EMBL" id="OQV23166.1"/>
    </source>
</evidence>
<gene>
    <name evidence="3" type="ORF">BV898_02900</name>
</gene>
<feature type="compositionally biased region" description="Basic and acidic residues" evidence="1">
    <location>
        <begin position="26"/>
        <end position="46"/>
    </location>
</feature>
<evidence type="ECO:0000256" key="1">
    <source>
        <dbReference type="SAM" id="MobiDB-lite"/>
    </source>
</evidence>
<dbReference type="EMBL" id="MTYJ01000013">
    <property type="protein sequence ID" value="OQV23166.1"/>
    <property type="molecule type" value="Genomic_DNA"/>
</dbReference>
<comment type="caution">
    <text evidence="3">The sequence shown here is derived from an EMBL/GenBank/DDBJ whole genome shotgun (WGS) entry which is preliminary data.</text>
</comment>
<evidence type="ECO:0000313" key="4">
    <source>
        <dbReference type="Proteomes" id="UP000192578"/>
    </source>
</evidence>
<keyword evidence="2" id="KW-0732">Signal</keyword>
<dbReference type="OrthoDB" id="10059247at2759"/>
<reference evidence="4" key="1">
    <citation type="submission" date="2017-01" db="EMBL/GenBank/DDBJ databases">
        <title>Comparative genomics of anhydrobiosis in the tardigrade Hypsibius dujardini.</title>
        <authorList>
            <person name="Yoshida Y."/>
            <person name="Koutsovoulos G."/>
            <person name="Laetsch D."/>
            <person name="Stevens L."/>
            <person name="Kumar S."/>
            <person name="Horikawa D."/>
            <person name="Ishino K."/>
            <person name="Komine S."/>
            <person name="Tomita M."/>
            <person name="Blaxter M."/>
            <person name="Arakawa K."/>
        </authorList>
    </citation>
    <scope>NUCLEOTIDE SEQUENCE [LARGE SCALE GENOMIC DNA]</scope>
    <source>
        <strain evidence="4">Z151</strain>
    </source>
</reference>
<protein>
    <recommendedName>
        <fullName evidence="5">Protein sleepless</fullName>
    </recommendedName>
</protein>
<dbReference type="Proteomes" id="UP000192578">
    <property type="component" value="Unassembled WGS sequence"/>
</dbReference>
<proteinExistence type="predicted"/>
<feature type="region of interest" description="Disordered" evidence="1">
    <location>
        <begin position="24"/>
        <end position="55"/>
    </location>
</feature>